<feature type="transmembrane region" description="Helical" evidence="6">
    <location>
        <begin position="732"/>
        <end position="756"/>
    </location>
</feature>
<dbReference type="PROSITE" id="PS51257">
    <property type="entry name" value="PROKAR_LIPOPROTEIN"/>
    <property type="match status" value="1"/>
</dbReference>
<name>A0A421AWE5_9PSEU</name>
<comment type="caution">
    <text evidence="8">The sequence shown here is derived from an EMBL/GenBank/DDBJ whole genome shotgun (WGS) entry which is preliminary data.</text>
</comment>
<feature type="transmembrane region" description="Helical" evidence="6">
    <location>
        <begin position="411"/>
        <end position="431"/>
    </location>
</feature>
<protein>
    <submittedName>
        <fullName evidence="8">Putative ABC transport system permease protein</fullName>
    </submittedName>
</protein>
<feature type="transmembrane region" description="Helical" evidence="6">
    <location>
        <begin position="232"/>
        <end position="257"/>
    </location>
</feature>
<feature type="transmembrane region" description="Helical" evidence="6">
    <location>
        <begin position="378"/>
        <end position="399"/>
    </location>
</feature>
<accession>A0A421AWE5</accession>
<keyword evidence="9" id="KW-1185">Reference proteome</keyword>
<keyword evidence="5 6" id="KW-0472">Membrane</keyword>
<proteinExistence type="predicted"/>
<dbReference type="PANTHER" id="PTHR30287:SF1">
    <property type="entry name" value="INNER MEMBRANE PROTEIN"/>
    <property type="match status" value="1"/>
</dbReference>
<evidence type="ECO:0000256" key="2">
    <source>
        <dbReference type="ARBA" id="ARBA00022475"/>
    </source>
</evidence>
<feature type="transmembrane region" description="Helical" evidence="6">
    <location>
        <begin position="460"/>
        <end position="480"/>
    </location>
</feature>
<evidence type="ECO:0000256" key="3">
    <source>
        <dbReference type="ARBA" id="ARBA00022692"/>
    </source>
</evidence>
<keyword evidence="3 6" id="KW-0812">Transmembrane</keyword>
<sequence>MLGLALRTLRFRKGGFLGTFVALFFGSALVLACAGLMETGIRTATPPQRLAHADLQVVAPNKFELARDDPSDEDDKHHTDTVLLTERVRLAPAIVDQVKSVQGVRSAEPDVSFPVAINGVPTTAHGSASTNKTTAPGQVWLPAGSGERVTVSYRGKSREFDVAGTSEWPVFSDKDVAELAGRSTVDSVSVTAQPGTDLAALSERLSRFGVVLTGDDRGLVEHPDAEEKGGGLIALAGVIGGLAITTAMFVVASTLGLSVRQRSRELALLRAIGTTPRQMRRMVLSEALLVGLVATVLGCVPGRWIGELLFDELVAKGVVSDGVVFHQGWIPMIVAVGSGLLTTVAAALVAARRAARTRPTEALTESSLETRWLSVPRAVLALLALGGGLALAIVTVTVMEGPVAASTAGPSVILWAIALALVSPGITRFLVAVLRLPLRAVTGVAGELGLLNARARTVRLASAVTPIMLATGIATANIYLQTTQVAVAQEAYTAALRADAVVTSTTGGLPTDLADRLRATPGITAATALTSTRLYITAPFHAGQDDDGFPTQAVSGDISATTAVTVTEGTLDSLSGNTIAVPRSLGYHPGDTLTVRLGDGAETRVTVTATFTGVPGFETILAPTSLVLPHTTTALPQQVLLRGDTTALAAAIATTPDAVIGTRESLTAAFEKGQDIGAWVNYTLVGMIIAYTVIAVINTLAMSTTTRRREFALQRLTGSTRPQVLRMMTTEALVTALIGLTLGTTVAAGTLVPFTLVVHDSLLPTGPLWIYLAIATTMALLTLSATLIPTWRATKPRPITAATLPD</sequence>
<dbReference type="OrthoDB" id="3223244at2"/>
<feature type="transmembrane region" description="Helical" evidence="6">
    <location>
        <begin position="287"/>
        <end position="306"/>
    </location>
</feature>
<evidence type="ECO:0000256" key="1">
    <source>
        <dbReference type="ARBA" id="ARBA00004651"/>
    </source>
</evidence>
<evidence type="ECO:0000313" key="8">
    <source>
        <dbReference type="EMBL" id="RLK54130.1"/>
    </source>
</evidence>
<keyword evidence="4 6" id="KW-1133">Transmembrane helix</keyword>
<reference evidence="8 9" key="1">
    <citation type="submission" date="2018-10" db="EMBL/GenBank/DDBJ databases">
        <title>Genomic Encyclopedia of Archaeal and Bacterial Type Strains, Phase II (KMG-II): from individual species to whole genera.</title>
        <authorList>
            <person name="Goeker M."/>
        </authorList>
    </citation>
    <scope>NUCLEOTIDE SEQUENCE [LARGE SCALE GENOMIC DNA]</scope>
    <source>
        <strain evidence="8 9">DSM 45657</strain>
    </source>
</reference>
<feature type="transmembrane region" description="Helical" evidence="6">
    <location>
        <begin position="329"/>
        <end position="351"/>
    </location>
</feature>
<dbReference type="InterPro" id="IPR038766">
    <property type="entry name" value="Membrane_comp_ABC_pdt"/>
</dbReference>
<feature type="transmembrane region" description="Helical" evidence="6">
    <location>
        <begin position="679"/>
        <end position="701"/>
    </location>
</feature>
<keyword evidence="2" id="KW-1003">Cell membrane</keyword>
<evidence type="ECO:0000313" key="9">
    <source>
        <dbReference type="Proteomes" id="UP000282454"/>
    </source>
</evidence>
<dbReference type="Proteomes" id="UP000282454">
    <property type="component" value="Unassembled WGS sequence"/>
</dbReference>
<dbReference type="RefSeq" id="WP_121394420.1">
    <property type="nucleotide sequence ID" value="NZ_RCDD01000008.1"/>
</dbReference>
<evidence type="ECO:0000259" key="7">
    <source>
        <dbReference type="Pfam" id="PF02687"/>
    </source>
</evidence>
<dbReference type="GO" id="GO:0005886">
    <property type="term" value="C:plasma membrane"/>
    <property type="evidence" value="ECO:0007669"/>
    <property type="project" value="UniProtKB-SubCell"/>
</dbReference>
<organism evidence="8 9">
    <name type="scientific">Actinokineospora cianjurensis</name>
    <dbReference type="NCBI Taxonomy" id="585224"/>
    <lineage>
        <taxon>Bacteria</taxon>
        <taxon>Bacillati</taxon>
        <taxon>Actinomycetota</taxon>
        <taxon>Actinomycetes</taxon>
        <taxon>Pseudonocardiales</taxon>
        <taxon>Pseudonocardiaceae</taxon>
        <taxon>Actinokineospora</taxon>
    </lineage>
</organism>
<dbReference type="Pfam" id="PF02687">
    <property type="entry name" value="FtsX"/>
    <property type="match status" value="2"/>
</dbReference>
<dbReference type="InterPro" id="IPR003838">
    <property type="entry name" value="ABC3_permease_C"/>
</dbReference>
<evidence type="ECO:0000256" key="4">
    <source>
        <dbReference type="ARBA" id="ARBA00022989"/>
    </source>
</evidence>
<feature type="transmembrane region" description="Helical" evidence="6">
    <location>
        <begin position="768"/>
        <end position="788"/>
    </location>
</feature>
<comment type="subcellular location">
    <subcellularLocation>
        <location evidence="1">Cell membrane</location>
        <topology evidence="1">Multi-pass membrane protein</topology>
    </subcellularLocation>
</comment>
<evidence type="ECO:0000256" key="6">
    <source>
        <dbReference type="SAM" id="Phobius"/>
    </source>
</evidence>
<dbReference type="PANTHER" id="PTHR30287">
    <property type="entry name" value="MEMBRANE COMPONENT OF PREDICTED ABC SUPERFAMILY METABOLITE UPTAKE TRANSPORTER"/>
    <property type="match status" value="1"/>
</dbReference>
<feature type="domain" description="ABC3 transporter permease C-terminal" evidence="7">
    <location>
        <begin position="238"/>
        <end position="358"/>
    </location>
</feature>
<feature type="domain" description="ABC3 transporter permease C-terminal" evidence="7">
    <location>
        <begin position="684"/>
        <end position="795"/>
    </location>
</feature>
<gene>
    <name evidence="8" type="ORF">CLV68_6132</name>
</gene>
<evidence type="ECO:0000256" key="5">
    <source>
        <dbReference type="ARBA" id="ARBA00023136"/>
    </source>
</evidence>
<dbReference type="AlphaFoldDB" id="A0A421AWE5"/>
<dbReference type="EMBL" id="RCDD01000008">
    <property type="protein sequence ID" value="RLK54130.1"/>
    <property type="molecule type" value="Genomic_DNA"/>
</dbReference>